<keyword evidence="3" id="KW-0813">Transport</keyword>
<dbReference type="InterPro" id="IPR051906">
    <property type="entry name" value="TolC-like"/>
</dbReference>
<reference evidence="9" key="1">
    <citation type="submission" date="2018-03" db="EMBL/GenBank/DDBJ databases">
        <title>Ecological and genomic features of two cosmopolitan and abundant freshwater picocyanobacteria.</title>
        <authorList>
            <person name="Cabello-Yeves P.J."/>
            <person name="Picazo A."/>
            <person name="Camacho A."/>
            <person name="Callieri C."/>
            <person name="Rosselli R."/>
            <person name="Roda-Garcia J."/>
            <person name="Coutinho F.H."/>
            <person name="Rodriguez-Valera F."/>
        </authorList>
    </citation>
    <scope>NUCLEOTIDE SEQUENCE [LARGE SCALE GENOMIC DNA]</scope>
    <source>
        <strain evidence="9">Tous</strain>
    </source>
</reference>
<dbReference type="PANTHER" id="PTHR30026">
    <property type="entry name" value="OUTER MEMBRANE PROTEIN TOLC"/>
    <property type="match status" value="1"/>
</dbReference>
<evidence type="ECO:0000313" key="9">
    <source>
        <dbReference type="Proteomes" id="UP000240206"/>
    </source>
</evidence>
<dbReference type="GO" id="GO:1990281">
    <property type="term" value="C:efflux pump complex"/>
    <property type="evidence" value="ECO:0007669"/>
    <property type="project" value="TreeGrafter"/>
</dbReference>
<dbReference type="GO" id="GO:0015562">
    <property type="term" value="F:efflux transmembrane transporter activity"/>
    <property type="evidence" value="ECO:0007669"/>
    <property type="project" value="InterPro"/>
</dbReference>
<gene>
    <name evidence="8" type="ORF">C7K08_08125</name>
</gene>
<evidence type="ECO:0000256" key="7">
    <source>
        <dbReference type="ARBA" id="ARBA00023237"/>
    </source>
</evidence>
<dbReference type="Pfam" id="PF02321">
    <property type="entry name" value="OEP"/>
    <property type="match status" value="2"/>
</dbReference>
<accession>A0A2P7EDV2</accession>
<dbReference type="InterPro" id="IPR003423">
    <property type="entry name" value="OMP_efflux"/>
</dbReference>
<dbReference type="PANTHER" id="PTHR30026:SF21">
    <property type="entry name" value="SLR1270 PROTEIN"/>
    <property type="match status" value="1"/>
</dbReference>
<organism evidence="8 9">
    <name type="scientific">Synechococcus lacustris str. Tous</name>
    <dbReference type="NCBI Taxonomy" id="1910958"/>
    <lineage>
        <taxon>Bacteria</taxon>
        <taxon>Bacillati</taxon>
        <taxon>Cyanobacteriota</taxon>
        <taxon>Cyanophyceae</taxon>
        <taxon>Synechococcales</taxon>
        <taxon>Synechococcaceae</taxon>
        <taxon>Synechococcus</taxon>
    </lineage>
</organism>
<comment type="similarity">
    <text evidence="2">Belongs to the outer membrane factor (OMF) (TC 1.B.17) family.</text>
</comment>
<evidence type="ECO:0000313" key="8">
    <source>
        <dbReference type="EMBL" id="PSI01415.1"/>
    </source>
</evidence>
<dbReference type="SUPFAM" id="SSF56954">
    <property type="entry name" value="Outer membrane efflux proteins (OEP)"/>
    <property type="match status" value="1"/>
</dbReference>
<protein>
    <submittedName>
        <fullName evidence="8">TolC family protein</fullName>
    </submittedName>
</protein>
<evidence type="ECO:0000256" key="6">
    <source>
        <dbReference type="ARBA" id="ARBA00023136"/>
    </source>
</evidence>
<comment type="caution">
    <text evidence="8">The sequence shown here is derived from an EMBL/GenBank/DDBJ whole genome shotgun (WGS) entry which is preliminary data.</text>
</comment>
<dbReference type="RefSeq" id="WP_133165186.1">
    <property type="nucleotide sequence ID" value="NZ_PXVC01000032.1"/>
</dbReference>
<keyword evidence="9" id="KW-1185">Reference proteome</keyword>
<comment type="subcellular location">
    <subcellularLocation>
        <location evidence="1">Cell outer membrane</location>
    </subcellularLocation>
</comment>
<proteinExistence type="inferred from homology"/>
<dbReference type="Proteomes" id="UP000240206">
    <property type="component" value="Unassembled WGS sequence"/>
</dbReference>
<feature type="non-terminal residue" evidence="8">
    <location>
        <position position="1"/>
    </location>
</feature>
<dbReference type="STRING" id="1910958.BTM30_03190"/>
<evidence type="ECO:0000256" key="4">
    <source>
        <dbReference type="ARBA" id="ARBA00022452"/>
    </source>
</evidence>
<dbReference type="Gene3D" id="1.20.1600.10">
    <property type="entry name" value="Outer membrane efflux proteins (OEP)"/>
    <property type="match status" value="1"/>
</dbReference>
<sequence>IAAARDQFEKAKNQYLITLRELRLQAATAYFLLQNADDQVRIGKSAVQSSSVNLRDARARLQAGVATKLDVMEAETQLARDQQKLTQGLLQQSVTRRDLARLLDLPQNITPTAADPSTLLGVWQPSLQESIVAAYAFREELSNLILDVSIANSNANSALGNVQPFLSIFSTSGWDKTFGEANVDGPANMGLVVEQLRETVGLNLKWNIFDGGRSAAQARQQRQLATENTYKFSSQRDAIRYEVEQAYFSLQAQIRNLITTSRQVLSTRESLRLARLRFQAGVGTQRNVVDSQRDATTAEVEYSNAIGRYNTNVAQLQRRTGLDRVLRCTPAQLPTKPTRDPITDVPVIPVPTNSPCLIQAAPK</sequence>
<dbReference type="GO" id="GO:0009279">
    <property type="term" value="C:cell outer membrane"/>
    <property type="evidence" value="ECO:0007669"/>
    <property type="project" value="UniProtKB-SubCell"/>
</dbReference>
<keyword evidence="7" id="KW-0998">Cell outer membrane</keyword>
<keyword evidence="6" id="KW-0472">Membrane</keyword>
<keyword evidence="4" id="KW-1134">Transmembrane beta strand</keyword>
<dbReference type="EMBL" id="PXVC01000032">
    <property type="protein sequence ID" value="PSI01415.1"/>
    <property type="molecule type" value="Genomic_DNA"/>
</dbReference>
<evidence type="ECO:0000256" key="2">
    <source>
        <dbReference type="ARBA" id="ARBA00007613"/>
    </source>
</evidence>
<evidence type="ECO:0000256" key="3">
    <source>
        <dbReference type="ARBA" id="ARBA00022448"/>
    </source>
</evidence>
<dbReference type="GO" id="GO:0015288">
    <property type="term" value="F:porin activity"/>
    <property type="evidence" value="ECO:0007669"/>
    <property type="project" value="TreeGrafter"/>
</dbReference>
<name>A0A2P7EDV2_9SYNE</name>
<evidence type="ECO:0000256" key="5">
    <source>
        <dbReference type="ARBA" id="ARBA00022692"/>
    </source>
</evidence>
<evidence type="ECO:0000256" key="1">
    <source>
        <dbReference type="ARBA" id="ARBA00004442"/>
    </source>
</evidence>
<dbReference type="AlphaFoldDB" id="A0A2P7EDV2"/>
<keyword evidence="5" id="KW-0812">Transmembrane</keyword>